<gene>
    <name evidence="1" type="ORF">DARMORV10_C07P06600.1</name>
</gene>
<accession>A0A816LHS6</accession>
<name>A0A816LHS6_BRANA</name>
<dbReference type="Proteomes" id="UP001295469">
    <property type="component" value="Chromosome C07"/>
</dbReference>
<evidence type="ECO:0000313" key="1">
    <source>
        <dbReference type="EMBL" id="CAF1953773.1"/>
    </source>
</evidence>
<reference evidence="1" key="1">
    <citation type="submission" date="2021-01" db="EMBL/GenBank/DDBJ databases">
        <authorList>
            <consortium name="Genoscope - CEA"/>
            <person name="William W."/>
        </authorList>
    </citation>
    <scope>NUCLEOTIDE SEQUENCE</scope>
</reference>
<sequence length="53" mass="6175">MEEMQLSQCMFATGEELIGERINTYHKSKRIKSILEAFEPIGGKTHQIRLYFA</sequence>
<dbReference type="AlphaFoldDB" id="A0A816LHS6"/>
<organism evidence="1">
    <name type="scientific">Brassica napus</name>
    <name type="common">Rape</name>
    <dbReference type="NCBI Taxonomy" id="3708"/>
    <lineage>
        <taxon>Eukaryota</taxon>
        <taxon>Viridiplantae</taxon>
        <taxon>Streptophyta</taxon>
        <taxon>Embryophyta</taxon>
        <taxon>Tracheophyta</taxon>
        <taxon>Spermatophyta</taxon>
        <taxon>Magnoliopsida</taxon>
        <taxon>eudicotyledons</taxon>
        <taxon>Gunneridae</taxon>
        <taxon>Pentapetalae</taxon>
        <taxon>rosids</taxon>
        <taxon>malvids</taxon>
        <taxon>Brassicales</taxon>
        <taxon>Brassicaceae</taxon>
        <taxon>Brassiceae</taxon>
        <taxon>Brassica</taxon>
    </lineage>
</organism>
<proteinExistence type="predicted"/>
<dbReference type="EMBL" id="HG994371">
    <property type="protein sequence ID" value="CAF1953773.1"/>
    <property type="molecule type" value="Genomic_DNA"/>
</dbReference>
<protein>
    <submittedName>
        <fullName evidence="1">(rape) hypothetical protein</fullName>
    </submittedName>
</protein>